<protein>
    <recommendedName>
        <fullName evidence="5">Extracellular membrane protein CFEM domain-containing protein</fullName>
    </recommendedName>
</protein>
<organism evidence="3 4">
    <name type="scientific">Entomortierella parvispora</name>
    <dbReference type="NCBI Taxonomy" id="205924"/>
    <lineage>
        <taxon>Eukaryota</taxon>
        <taxon>Fungi</taxon>
        <taxon>Fungi incertae sedis</taxon>
        <taxon>Mucoromycota</taxon>
        <taxon>Mortierellomycotina</taxon>
        <taxon>Mortierellomycetes</taxon>
        <taxon>Mortierellales</taxon>
        <taxon>Mortierellaceae</taxon>
        <taxon>Entomortierella</taxon>
    </lineage>
</organism>
<accession>A0A9P3H3V3</accession>
<dbReference type="OrthoDB" id="2422034at2759"/>
<evidence type="ECO:0008006" key="5">
    <source>
        <dbReference type="Google" id="ProtNLM"/>
    </source>
</evidence>
<feature type="chain" id="PRO_5040442810" description="Extracellular membrane protein CFEM domain-containing protein" evidence="2">
    <location>
        <begin position="18"/>
        <end position="188"/>
    </location>
</feature>
<gene>
    <name evidence="3" type="ORF">EMPS_01599</name>
</gene>
<proteinExistence type="predicted"/>
<dbReference type="EMBL" id="BQFW01000002">
    <property type="protein sequence ID" value="GJJ69253.1"/>
    <property type="molecule type" value="Genomic_DNA"/>
</dbReference>
<sequence>MKIATLSALALVAVASAQVGPVDPSKLANGWCMGVTAGCEEDVVPVACGANATFAASCEAVFSTDKICMSFKTSCTCSAKDSKETKDLSFEAFNATFSGPMASYGMCNNLQWSKNSTGPGIISGDYKPDGKRPNGTAATPKPSTDATATTSGAGAKPTDDKSTSAAVSVQAALSTMALAAISLGMAMI</sequence>
<dbReference type="AlphaFoldDB" id="A0A9P3H3V3"/>
<evidence type="ECO:0000313" key="3">
    <source>
        <dbReference type="EMBL" id="GJJ69253.1"/>
    </source>
</evidence>
<name>A0A9P3H3V3_9FUNG</name>
<keyword evidence="2" id="KW-0732">Signal</keyword>
<reference evidence="3" key="2">
    <citation type="journal article" date="2022" name="Microbiol. Resour. Announc.">
        <title>Whole-Genome Sequence of Entomortierella parvispora E1425, a Mucoromycotan Fungus Associated with Burkholderiaceae-Related Endosymbiotic Bacteria.</title>
        <authorList>
            <person name="Herlambang A."/>
            <person name="Guo Y."/>
            <person name="Takashima Y."/>
            <person name="Narisawa K."/>
            <person name="Ohta H."/>
            <person name="Nishizawa T."/>
        </authorList>
    </citation>
    <scope>NUCLEOTIDE SEQUENCE</scope>
    <source>
        <strain evidence="3">E1425</strain>
    </source>
</reference>
<evidence type="ECO:0000313" key="4">
    <source>
        <dbReference type="Proteomes" id="UP000827284"/>
    </source>
</evidence>
<dbReference type="Proteomes" id="UP000827284">
    <property type="component" value="Unassembled WGS sequence"/>
</dbReference>
<evidence type="ECO:0000256" key="2">
    <source>
        <dbReference type="SAM" id="SignalP"/>
    </source>
</evidence>
<feature type="compositionally biased region" description="Low complexity" evidence="1">
    <location>
        <begin position="143"/>
        <end position="155"/>
    </location>
</feature>
<comment type="caution">
    <text evidence="3">The sequence shown here is derived from an EMBL/GenBank/DDBJ whole genome shotgun (WGS) entry which is preliminary data.</text>
</comment>
<evidence type="ECO:0000256" key="1">
    <source>
        <dbReference type="SAM" id="MobiDB-lite"/>
    </source>
</evidence>
<reference evidence="3" key="1">
    <citation type="submission" date="2021-11" db="EMBL/GenBank/DDBJ databases">
        <authorList>
            <person name="Herlambang A."/>
            <person name="Guo Y."/>
            <person name="Takashima Y."/>
            <person name="Nishizawa T."/>
        </authorList>
    </citation>
    <scope>NUCLEOTIDE SEQUENCE</scope>
    <source>
        <strain evidence="3">E1425</strain>
    </source>
</reference>
<feature type="signal peptide" evidence="2">
    <location>
        <begin position="1"/>
        <end position="17"/>
    </location>
</feature>
<feature type="region of interest" description="Disordered" evidence="1">
    <location>
        <begin position="121"/>
        <end position="162"/>
    </location>
</feature>
<keyword evidence="4" id="KW-1185">Reference proteome</keyword>